<proteinExistence type="predicted"/>
<dbReference type="RefSeq" id="WP_273542811.1">
    <property type="nucleotide sequence ID" value="NZ_CAHJWF010000283.1"/>
</dbReference>
<evidence type="ECO:0000313" key="1">
    <source>
        <dbReference type="EMBL" id="CAB5504926.1"/>
    </source>
</evidence>
<reference evidence="1 2" key="1">
    <citation type="submission" date="2020-05" db="EMBL/GenBank/DDBJ databases">
        <authorList>
            <person name="Petersen J."/>
            <person name="Sayavedra L."/>
        </authorList>
    </citation>
    <scope>NUCLEOTIDE SEQUENCE [LARGE SCALE GENOMIC DNA]</scope>
    <source>
        <strain evidence="1">B azoricus SOX ET2 1586I</strain>
    </source>
</reference>
<protein>
    <submittedName>
        <fullName evidence="1">Uncharacterized protein</fullName>
    </submittedName>
</protein>
<name>A0ABM8M8I8_9GAMM</name>
<accession>A0ABM8M8I8</accession>
<dbReference type="EMBL" id="CAHJWF010000283">
    <property type="protein sequence ID" value="CAB5504926.1"/>
    <property type="molecule type" value="Genomic_DNA"/>
</dbReference>
<dbReference type="Proteomes" id="UP000626656">
    <property type="component" value="Unassembled WGS sequence"/>
</dbReference>
<organism evidence="1 2">
    <name type="scientific">Bathymodiolus thermophilus thioautotrophic gill symbiont</name>
    <dbReference type="NCBI Taxonomy" id="2360"/>
    <lineage>
        <taxon>Bacteria</taxon>
        <taxon>Pseudomonadati</taxon>
        <taxon>Pseudomonadota</taxon>
        <taxon>Gammaproteobacteria</taxon>
        <taxon>sulfur-oxidizing symbionts</taxon>
    </lineage>
</organism>
<keyword evidence="2" id="KW-1185">Reference proteome</keyword>
<comment type="caution">
    <text evidence="1">The sequence shown here is derived from an EMBL/GenBank/DDBJ whole genome shotgun (WGS) entry which is preliminary data.</text>
</comment>
<sequence length="43" mass="5093">MKSLTVKQIIALHHESRPKIKTDSAVRNISAYIVPLRQERDYW</sequence>
<evidence type="ECO:0000313" key="2">
    <source>
        <dbReference type="Proteomes" id="UP000626656"/>
    </source>
</evidence>
<gene>
    <name evidence="1" type="ORF">AZO1586I_1365</name>
</gene>